<comment type="cofactor">
    <cofactor evidence="3">
        <name>Mg(2+)</name>
        <dbReference type="ChEBI" id="CHEBI:18420"/>
    </cofactor>
</comment>
<evidence type="ECO:0000256" key="3">
    <source>
        <dbReference type="PIRSR" id="PIRSR604385-2"/>
    </source>
</evidence>
<protein>
    <recommendedName>
        <fullName evidence="2">Putative gamma-glutamylcyclotransferase</fullName>
    </recommendedName>
</protein>
<dbReference type="InterPro" id="IPR004385">
    <property type="entry name" value="NDP_pyrophosphatase"/>
</dbReference>
<keyword evidence="3" id="KW-0460">Magnesium</keyword>
<dbReference type="Proteomes" id="UP000019063">
    <property type="component" value="Unassembled WGS sequence"/>
</dbReference>
<name>W4HI32_9RHOB</name>
<dbReference type="SUPFAM" id="SSF55811">
    <property type="entry name" value="Nudix"/>
    <property type="match status" value="1"/>
</dbReference>
<feature type="binding site" evidence="3">
    <location>
        <position position="259"/>
    </location>
    <ligand>
        <name>Mg(2+)</name>
        <dbReference type="ChEBI" id="CHEBI:18420"/>
        <label>1</label>
    </ligand>
</feature>
<dbReference type="AlphaFoldDB" id="W4HI32"/>
<dbReference type="PANTHER" id="PTHR31544">
    <property type="entry name" value="AIG2-LIKE PROTEIN D"/>
    <property type="match status" value="1"/>
</dbReference>
<evidence type="ECO:0000313" key="7">
    <source>
        <dbReference type="Proteomes" id="UP000019063"/>
    </source>
</evidence>
<gene>
    <name evidence="6" type="ORF">ATO8_16253</name>
</gene>
<proteinExistence type="predicted"/>
<dbReference type="NCBIfam" id="TIGR00052">
    <property type="entry name" value="nudix-type nucleoside diphosphatase, YffH/AdpP family"/>
    <property type="match status" value="1"/>
</dbReference>
<reference evidence="6 7" key="1">
    <citation type="journal article" date="2014" name="Antonie Van Leeuwenhoek">
        <title>Roseivivax atlanticus sp. nov., isolated from surface seawater of the Atlantic Ocean.</title>
        <authorList>
            <person name="Li G."/>
            <person name="Lai Q."/>
            <person name="Liu X."/>
            <person name="Sun F."/>
            <person name="Shao Z."/>
        </authorList>
    </citation>
    <scope>NUCLEOTIDE SEQUENCE [LARGE SCALE GENOMIC DNA]</scope>
    <source>
        <strain evidence="6 7">22II-s10s</strain>
    </source>
</reference>
<dbReference type="InterPro" id="IPR015797">
    <property type="entry name" value="NUDIX_hydrolase-like_dom_sf"/>
</dbReference>
<keyword evidence="1" id="KW-0808">Transferase</keyword>
<dbReference type="Gene3D" id="3.90.79.10">
    <property type="entry name" value="Nucleoside Triphosphate Pyrophosphohydrolase"/>
    <property type="match status" value="1"/>
</dbReference>
<dbReference type="InterPro" id="IPR036568">
    <property type="entry name" value="GGCT-like_sf"/>
</dbReference>
<dbReference type="eggNOG" id="COG0494">
    <property type="taxonomic scope" value="Bacteria"/>
</dbReference>
<dbReference type="PANTHER" id="PTHR31544:SF2">
    <property type="entry name" value="AIG2-LIKE PROTEIN D"/>
    <property type="match status" value="1"/>
</dbReference>
<keyword evidence="7" id="KW-1185">Reference proteome</keyword>
<dbReference type="Gene3D" id="3.10.490.10">
    <property type="entry name" value="Gamma-glutamyl cyclotransferase-like"/>
    <property type="match status" value="1"/>
</dbReference>
<dbReference type="InterPro" id="IPR009288">
    <property type="entry name" value="AIG2-like_dom"/>
</dbReference>
<evidence type="ECO:0000256" key="2">
    <source>
        <dbReference type="ARBA" id="ARBA00030602"/>
    </source>
</evidence>
<keyword evidence="3" id="KW-0479">Metal-binding</keyword>
<feature type="binding site" evidence="3">
    <location>
        <position position="328"/>
    </location>
    <ligand>
        <name>Mg(2+)</name>
        <dbReference type="ChEBI" id="CHEBI:18420"/>
        <label>1</label>
    </ligand>
</feature>
<evidence type="ECO:0000256" key="1">
    <source>
        <dbReference type="ARBA" id="ARBA00022679"/>
    </source>
</evidence>
<dbReference type="Pfam" id="PF06094">
    <property type="entry name" value="GGACT"/>
    <property type="match status" value="1"/>
</dbReference>
<comment type="caution">
    <text evidence="6">The sequence shown here is derived from an EMBL/GenBank/DDBJ whole genome shotgun (WGS) entry which is preliminary data.</text>
</comment>
<accession>W4HI32</accession>
<organism evidence="6 7">
    <name type="scientific">Roseivivax marinus</name>
    <dbReference type="NCBI Taxonomy" id="1379903"/>
    <lineage>
        <taxon>Bacteria</taxon>
        <taxon>Pseudomonadati</taxon>
        <taxon>Pseudomonadota</taxon>
        <taxon>Alphaproteobacteria</taxon>
        <taxon>Rhodobacterales</taxon>
        <taxon>Roseobacteraceae</taxon>
        <taxon>Roseivivax</taxon>
    </lineage>
</organism>
<feature type="short sequence motif" description="Nudix box" evidence="4">
    <location>
        <begin position="260"/>
        <end position="282"/>
    </location>
</feature>
<dbReference type="SUPFAM" id="SSF110857">
    <property type="entry name" value="Gamma-glutamyl cyclotransferase-like"/>
    <property type="match status" value="1"/>
</dbReference>
<feature type="domain" description="Nudix hydrolase" evidence="5">
    <location>
        <begin position="217"/>
        <end position="357"/>
    </location>
</feature>
<dbReference type="PROSITE" id="PS51462">
    <property type="entry name" value="NUDIX"/>
    <property type="match status" value="1"/>
</dbReference>
<evidence type="ECO:0000313" key="6">
    <source>
        <dbReference type="EMBL" id="ETW11816.1"/>
    </source>
</evidence>
<evidence type="ECO:0000259" key="5">
    <source>
        <dbReference type="PROSITE" id="PS51462"/>
    </source>
</evidence>
<dbReference type="GO" id="GO:0016818">
    <property type="term" value="F:hydrolase activity, acting on acid anhydrides, in phosphorus-containing anhydrides"/>
    <property type="evidence" value="ECO:0007669"/>
    <property type="project" value="InterPro"/>
</dbReference>
<evidence type="ECO:0000256" key="4">
    <source>
        <dbReference type="PIRSR" id="PIRSR604385-3"/>
    </source>
</evidence>
<dbReference type="EMBL" id="AQQW01000010">
    <property type="protein sequence ID" value="ETW11816.1"/>
    <property type="molecule type" value="Genomic_DNA"/>
</dbReference>
<dbReference type="CDD" id="cd24155">
    <property type="entry name" value="NUDIX_ADPRase"/>
    <property type="match status" value="1"/>
</dbReference>
<feature type="binding site" evidence="3">
    <location>
        <position position="279"/>
    </location>
    <ligand>
        <name>Mg(2+)</name>
        <dbReference type="ChEBI" id="CHEBI:18420"/>
        <label>1</label>
    </ligand>
</feature>
<dbReference type="STRING" id="1379903.ATO8_16253"/>
<feature type="binding site" evidence="3">
    <location>
        <position position="275"/>
    </location>
    <ligand>
        <name>Mg(2+)</name>
        <dbReference type="ChEBI" id="CHEBI:18420"/>
        <label>1</label>
    </ligand>
</feature>
<dbReference type="InterPro" id="IPR013024">
    <property type="entry name" value="GGCT-like"/>
</dbReference>
<dbReference type="GO" id="GO:0016740">
    <property type="term" value="F:transferase activity"/>
    <property type="evidence" value="ECO:0007669"/>
    <property type="project" value="UniProtKB-KW"/>
</dbReference>
<dbReference type="RefSeq" id="WP_043845977.1">
    <property type="nucleotide sequence ID" value="NZ_AQQW01000010.1"/>
</dbReference>
<dbReference type="CDD" id="cd06661">
    <property type="entry name" value="GGCT_like"/>
    <property type="match status" value="1"/>
</dbReference>
<dbReference type="GO" id="GO:0046872">
    <property type="term" value="F:metal ion binding"/>
    <property type="evidence" value="ECO:0007669"/>
    <property type="project" value="UniProtKB-KW"/>
</dbReference>
<dbReference type="PATRIC" id="fig|1317118.6.peg.3343"/>
<dbReference type="InterPro" id="IPR045038">
    <property type="entry name" value="AIG2-like"/>
</dbReference>
<dbReference type="Pfam" id="PF00293">
    <property type="entry name" value="NUDIX"/>
    <property type="match status" value="1"/>
</dbReference>
<sequence>MTSLFVFGTLRHVPLLARVLDRDPDACGTRPAALPGHVAAAVADEDFPLLVAEEGARAEGLLIEGLTAREVARLDGYEGDFGFHLREVRVETPDGPAAAHAYFPEPGRWRTDGAWDFEGWVARWGEITALAAEEVMAAVEKGAEPAPPFARKARAWARIRGRAGAPQELRAPMTRDDIQDLRFLPGYDGFFRLRRFELSFRTFGGGVSERVQREGFAAFDAALVLPYDPVRDCVLLIEQFRYGPVLREDPTPWMLEPIAGLVDAGEEPADTARREAMEEAQLDLSGLEPMMQVYPSPGYTSEYFHCFLGIADLGGQHGTVAGLDAEHEDIRSHVVSFDRAMALIETGEINVGPLAMMLLWLARHRDRLRAAA</sequence>
<dbReference type="InterPro" id="IPR000086">
    <property type="entry name" value="NUDIX_hydrolase_dom"/>
</dbReference>